<feature type="domain" description="DUF7793" evidence="1">
    <location>
        <begin position="15"/>
        <end position="129"/>
    </location>
</feature>
<accession>A0ABW3R7I0</accession>
<dbReference type="RefSeq" id="WP_311935342.1">
    <property type="nucleotide sequence ID" value="NZ_JAVSCK010000001.1"/>
</dbReference>
<reference evidence="3" key="1">
    <citation type="journal article" date="2019" name="Int. J. Syst. Evol. Microbiol.">
        <title>The Global Catalogue of Microorganisms (GCM) 10K type strain sequencing project: providing services to taxonomists for standard genome sequencing and annotation.</title>
        <authorList>
            <consortium name="The Broad Institute Genomics Platform"/>
            <consortium name="The Broad Institute Genome Sequencing Center for Infectious Disease"/>
            <person name="Wu L."/>
            <person name="Ma J."/>
        </authorList>
    </citation>
    <scope>NUCLEOTIDE SEQUENCE [LARGE SCALE GENOMIC DNA]</scope>
    <source>
        <strain evidence="3">CCUG 63246</strain>
    </source>
</reference>
<gene>
    <name evidence="2" type="ORF">ACFQ2E_01310</name>
</gene>
<sequence>MGCTKKSIKVSRAKFWTNSHGILFCAFNNTRHYLTLGVDVAEKYKQAISTLAEDKPMPFLIDLRDNQGDFSAEAAKLLASSPALNKVRISEAFVINSIKTKLLISTYKRIFEPHTPFKIFNDFDEALAYSINSKKIFDAGK</sequence>
<name>A0ABW3R7I0_9FLAO</name>
<evidence type="ECO:0000313" key="3">
    <source>
        <dbReference type="Proteomes" id="UP001597163"/>
    </source>
</evidence>
<proteinExistence type="predicted"/>
<dbReference type="EMBL" id="JBHTLJ010000001">
    <property type="protein sequence ID" value="MFD1161034.1"/>
    <property type="molecule type" value="Genomic_DNA"/>
</dbReference>
<keyword evidence="3" id="KW-1185">Reference proteome</keyword>
<dbReference type="Pfam" id="PF25056">
    <property type="entry name" value="DUF7793"/>
    <property type="match status" value="1"/>
</dbReference>
<dbReference type="Proteomes" id="UP001597163">
    <property type="component" value="Unassembled WGS sequence"/>
</dbReference>
<comment type="caution">
    <text evidence="2">The sequence shown here is derived from an EMBL/GenBank/DDBJ whole genome shotgun (WGS) entry which is preliminary data.</text>
</comment>
<dbReference type="InterPro" id="IPR056695">
    <property type="entry name" value="DUF7793"/>
</dbReference>
<protein>
    <recommendedName>
        <fullName evidence="1">DUF7793 domain-containing protein</fullName>
    </recommendedName>
</protein>
<organism evidence="2 3">
    <name type="scientific">Hwangdonia seohaensis</name>
    <dbReference type="NCBI Taxonomy" id="1240727"/>
    <lineage>
        <taxon>Bacteria</taxon>
        <taxon>Pseudomonadati</taxon>
        <taxon>Bacteroidota</taxon>
        <taxon>Flavobacteriia</taxon>
        <taxon>Flavobacteriales</taxon>
        <taxon>Flavobacteriaceae</taxon>
        <taxon>Hwangdonia</taxon>
    </lineage>
</organism>
<evidence type="ECO:0000259" key="1">
    <source>
        <dbReference type="Pfam" id="PF25056"/>
    </source>
</evidence>
<evidence type="ECO:0000313" key="2">
    <source>
        <dbReference type="EMBL" id="MFD1161034.1"/>
    </source>
</evidence>